<evidence type="ECO:0000313" key="5">
    <source>
        <dbReference type="Proteomes" id="UP001345013"/>
    </source>
</evidence>
<dbReference type="Pfam" id="PF01480">
    <property type="entry name" value="PWI"/>
    <property type="match status" value="1"/>
</dbReference>
<evidence type="ECO:0000259" key="3">
    <source>
        <dbReference type="PROSITE" id="PS51025"/>
    </source>
</evidence>
<organism evidence="4 5">
    <name type="scientific">Lithohypha guttulata</name>
    <dbReference type="NCBI Taxonomy" id="1690604"/>
    <lineage>
        <taxon>Eukaryota</taxon>
        <taxon>Fungi</taxon>
        <taxon>Dikarya</taxon>
        <taxon>Ascomycota</taxon>
        <taxon>Pezizomycotina</taxon>
        <taxon>Eurotiomycetes</taxon>
        <taxon>Chaetothyriomycetidae</taxon>
        <taxon>Chaetothyriales</taxon>
        <taxon>Trichomeriaceae</taxon>
        <taxon>Lithohypha</taxon>
    </lineage>
</organism>
<keyword evidence="1" id="KW-0507">mRNA processing</keyword>
<keyword evidence="5" id="KW-1185">Reference proteome</keyword>
<feature type="domain" description="PWI" evidence="3">
    <location>
        <begin position="12"/>
        <end position="111"/>
    </location>
</feature>
<gene>
    <name evidence="4" type="ORF">LTR24_009226</name>
</gene>
<evidence type="ECO:0000256" key="2">
    <source>
        <dbReference type="SAM" id="MobiDB-lite"/>
    </source>
</evidence>
<evidence type="ECO:0000256" key="1">
    <source>
        <dbReference type="ARBA" id="ARBA00022664"/>
    </source>
</evidence>
<dbReference type="InterPro" id="IPR036483">
    <property type="entry name" value="PWI_dom_sf"/>
</dbReference>
<dbReference type="Gene3D" id="1.20.1390.10">
    <property type="entry name" value="PWI domain"/>
    <property type="match status" value="1"/>
</dbReference>
<accession>A0ABR0JXZ5</accession>
<dbReference type="SUPFAM" id="SSF101233">
    <property type="entry name" value="PWI domain"/>
    <property type="match status" value="1"/>
</dbReference>
<dbReference type="PROSITE" id="PS51025">
    <property type="entry name" value="PWI"/>
    <property type="match status" value="1"/>
</dbReference>
<proteinExistence type="predicted"/>
<name>A0ABR0JXZ5_9EURO</name>
<dbReference type="PANTHER" id="PTHR23148">
    <property type="entry name" value="SERINE/ARGININE REGULATED NUCLEAR MATRIX PROTEIN"/>
    <property type="match status" value="1"/>
</dbReference>
<reference evidence="4 5" key="1">
    <citation type="submission" date="2023-08" db="EMBL/GenBank/DDBJ databases">
        <title>Black Yeasts Isolated from many extreme environments.</title>
        <authorList>
            <person name="Coleine C."/>
            <person name="Stajich J.E."/>
            <person name="Selbmann L."/>
        </authorList>
    </citation>
    <scope>NUCLEOTIDE SEQUENCE [LARGE SCALE GENOMIC DNA]</scope>
    <source>
        <strain evidence="4 5">CCFEE 5885</strain>
    </source>
</reference>
<sequence length="356" mass="39571">MAMPVDAKLLRTTKFPPQFNQKVDMQKVNVDVMKKWIARTLSELLGNEDDVVIELCFNLLEGSRFPNIKELQIQLTGFLDKDTPKFCKDLWQLCLNAQASPHGVPQELLEAKKQELMQEKAEAERAAHVAQERKAAVTTRERNIDDIRNRERSERGQRDPRAQGLRRHDETVLHSNQLHDARWTLTSLLVAAVPREETTDVGGLRQGLNRHLPLLGHLPDGAGGTVLASLDHRLGNKGGSRPESATAQQSLVQKVIGQAVTREELEAHHTLTVHAHHLPDHDTTGGDTTPQAGARPQSHAGEDDHHQHRARIYGGVAEAEDIGEDTGDHPLLHPRTTGAVEVLTLSGIDRDEMTHD</sequence>
<comment type="caution">
    <text evidence="4">The sequence shown here is derived from an EMBL/GenBank/DDBJ whole genome shotgun (WGS) entry which is preliminary data.</text>
</comment>
<dbReference type="InterPro" id="IPR052225">
    <property type="entry name" value="Ser/Arg_repetitive_matrix"/>
</dbReference>
<dbReference type="InterPro" id="IPR002483">
    <property type="entry name" value="PWI_dom"/>
</dbReference>
<dbReference type="PANTHER" id="PTHR23148:SF0">
    <property type="entry name" value="SERINE_ARGININE REPETITIVE MATRIX PROTEIN 1"/>
    <property type="match status" value="1"/>
</dbReference>
<feature type="region of interest" description="Disordered" evidence="2">
    <location>
        <begin position="276"/>
        <end position="307"/>
    </location>
</feature>
<feature type="region of interest" description="Disordered" evidence="2">
    <location>
        <begin position="130"/>
        <end position="168"/>
    </location>
</feature>
<dbReference type="Proteomes" id="UP001345013">
    <property type="component" value="Unassembled WGS sequence"/>
</dbReference>
<protein>
    <recommendedName>
        <fullName evidence="3">PWI domain-containing protein</fullName>
    </recommendedName>
</protein>
<dbReference type="EMBL" id="JAVRRG010000192">
    <property type="protein sequence ID" value="KAK5079498.1"/>
    <property type="molecule type" value="Genomic_DNA"/>
</dbReference>
<evidence type="ECO:0000313" key="4">
    <source>
        <dbReference type="EMBL" id="KAK5079498.1"/>
    </source>
</evidence>
<dbReference type="SMART" id="SM00311">
    <property type="entry name" value="PWI"/>
    <property type="match status" value="1"/>
</dbReference>